<feature type="transmembrane region" description="Helical" evidence="1">
    <location>
        <begin position="7"/>
        <end position="25"/>
    </location>
</feature>
<keyword evidence="1" id="KW-0812">Transmembrane</keyword>
<evidence type="ECO:0000313" key="3">
    <source>
        <dbReference type="Proteomes" id="UP000466535"/>
    </source>
</evidence>
<evidence type="ECO:0000313" key="2">
    <source>
        <dbReference type="EMBL" id="MXR50334.1"/>
    </source>
</evidence>
<reference evidence="2 3" key="1">
    <citation type="submission" date="2019-12" db="EMBL/GenBank/DDBJ databases">
        <title>Isolation and characterization of three novel carbon monoxide-oxidizing members of Halobacteria from salione crusts and soils.</title>
        <authorList>
            <person name="Myers M.R."/>
            <person name="King G.M."/>
        </authorList>
    </citation>
    <scope>NUCLEOTIDE SEQUENCE [LARGE SCALE GENOMIC DNA]</scope>
    <source>
        <strain evidence="2 3">WSH3</strain>
    </source>
</reference>
<sequence length="78" mass="8135">MDLNQDIFVRLLLGAFGLTLLAFFIRGLSLAFAGANTAATLSTPVFILAILCAFAGFVLAVVVKAQSLIGGESTQSTR</sequence>
<keyword evidence="3" id="KW-1185">Reference proteome</keyword>
<dbReference type="Proteomes" id="UP000466535">
    <property type="component" value="Unassembled WGS sequence"/>
</dbReference>
<feature type="transmembrane region" description="Helical" evidence="1">
    <location>
        <begin position="45"/>
        <end position="63"/>
    </location>
</feature>
<dbReference type="RefSeq" id="WP_159762475.1">
    <property type="nucleotide sequence ID" value="NZ_WUUT01000001.1"/>
</dbReference>
<evidence type="ECO:0000256" key="1">
    <source>
        <dbReference type="SAM" id="Phobius"/>
    </source>
</evidence>
<organism evidence="2 3">
    <name type="scientific">Halovenus carboxidivorans</name>
    <dbReference type="NCBI Taxonomy" id="2692199"/>
    <lineage>
        <taxon>Archaea</taxon>
        <taxon>Methanobacteriati</taxon>
        <taxon>Methanobacteriota</taxon>
        <taxon>Stenosarchaea group</taxon>
        <taxon>Halobacteria</taxon>
        <taxon>Halobacteriales</taxon>
        <taxon>Haloarculaceae</taxon>
        <taxon>Halovenus</taxon>
    </lineage>
</organism>
<protein>
    <submittedName>
        <fullName evidence="2">Uncharacterized protein</fullName>
    </submittedName>
</protein>
<accession>A0A6B0SXS3</accession>
<keyword evidence="1" id="KW-1133">Transmembrane helix</keyword>
<dbReference type="EMBL" id="WUUT01000001">
    <property type="protein sequence ID" value="MXR50334.1"/>
    <property type="molecule type" value="Genomic_DNA"/>
</dbReference>
<dbReference type="AlphaFoldDB" id="A0A6B0SXS3"/>
<proteinExistence type="predicted"/>
<keyword evidence="1" id="KW-0472">Membrane</keyword>
<name>A0A6B0SXS3_9EURY</name>
<comment type="caution">
    <text evidence="2">The sequence shown here is derived from an EMBL/GenBank/DDBJ whole genome shotgun (WGS) entry which is preliminary data.</text>
</comment>
<gene>
    <name evidence="2" type="ORF">GRX03_01750</name>
</gene>